<feature type="domain" description="C6H2-type" evidence="11">
    <location>
        <begin position="4"/>
        <end position="57"/>
    </location>
</feature>
<dbReference type="EC" id="3.4.11.18" evidence="10"/>
<evidence type="ECO:0000256" key="4">
    <source>
        <dbReference type="ARBA" id="ARBA00022723"/>
    </source>
</evidence>
<dbReference type="HAMAP" id="MF_01974">
    <property type="entry name" value="MetAP_1"/>
    <property type="match status" value="1"/>
</dbReference>
<dbReference type="EMBL" id="CAMKVN010001232">
    <property type="protein sequence ID" value="CAI2174577.1"/>
    <property type="molecule type" value="Genomic_DNA"/>
</dbReference>
<feature type="binding site" evidence="8">
    <location>
        <position position="208"/>
    </location>
    <ligand>
        <name>Zn(2+)</name>
        <dbReference type="ChEBI" id="CHEBI:29105"/>
        <label>3</label>
    </ligand>
</feature>
<dbReference type="PROSITE" id="PS52013">
    <property type="entry name" value="ZF_C6H2"/>
    <property type="match status" value="1"/>
</dbReference>
<evidence type="ECO:0000256" key="5">
    <source>
        <dbReference type="ARBA" id="ARBA00022771"/>
    </source>
</evidence>
<comment type="cofactor">
    <cofactor evidence="10">
        <name>Co(2+)</name>
        <dbReference type="ChEBI" id="CHEBI:48828"/>
    </cofactor>
    <cofactor evidence="10">
        <name>Zn(2+)</name>
        <dbReference type="ChEBI" id="CHEBI:29105"/>
    </cofactor>
    <cofactor evidence="10">
        <name>Mn(2+)</name>
        <dbReference type="ChEBI" id="CHEBI:29035"/>
    </cofactor>
    <cofactor evidence="10">
        <name>Fe(2+)</name>
        <dbReference type="ChEBI" id="CHEBI:29033"/>
    </cofactor>
    <text evidence="10">Binds 2 divalent metal cations per subunit. Has a high-affinity and a low affinity metal-binding site. The true nature of the physiological cofactor is under debate. The enzyme is active with cobalt, zinc, manganese or divalent iron ions.</text>
</comment>
<gene>
    <name evidence="12" type="ORF">FWILDA_LOCUS6662</name>
</gene>
<keyword evidence="7" id="KW-0862">Zinc</keyword>
<dbReference type="Gene3D" id="6.10.140.2220">
    <property type="match status" value="1"/>
</dbReference>
<accession>A0A9W4SND1</accession>
<feature type="binding site" evidence="8">
    <location>
        <position position="282"/>
    </location>
    <ligand>
        <name>Zn(2+)</name>
        <dbReference type="ChEBI" id="CHEBI:29105"/>
        <label>4</label>
        <note>catalytic</note>
    </ligand>
</feature>
<feature type="binding site" evidence="8">
    <location>
        <position position="313"/>
    </location>
    <ligand>
        <name>Zn(2+)</name>
        <dbReference type="ChEBI" id="CHEBI:29105"/>
        <label>4</label>
        <note>catalytic</note>
    </ligand>
</feature>
<comment type="subunit">
    <text evidence="8">Associates with the 60S ribosomal subunit of the 80S translational complex.</text>
</comment>
<keyword evidence="6 8" id="KW-0378">Hydrolase</keyword>
<comment type="caution">
    <text evidence="8">Lacks conserved residue(s) required for the propagation of feature annotation.</text>
</comment>
<evidence type="ECO:0000256" key="6">
    <source>
        <dbReference type="ARBA" id="ARBA00022801"/>
    </source>
</evidence>
<dbReference type="GO" id="GO:0005829">
    <property type="term" value="C:cytosol"/>
    <property type="evidence" value="ECO:0007669"/>
    <property type="project" value="TreeGrafter"/>
</dbReference>
<dbReference type="SUPFAM" id="SSF55920">
    <property type="entry name" value="Creatinase/aminopeptidase"/>
    <property type="match status" value="1"/>
</dbReference>
<dbReference type="Pfam" id="PF15801">
    <property type="entry name" value="zf-C6H2"/>
    <property type="match status" value="1"/>
</dbReference>
<dbReference type="InterPro" id="IPR031615">
    <property type="entry name" value="Zfn-C6H2"/>
</dbReference>
<evidence type="ECO:0000256" key="1">
    <source>
        <dbReference type="ARBA" id="ARBA00022438"/>
    </source>
</evidence>
<dbReference type="Pfam" id="PF00557">
    <property type="entry name" value="Peptidase_M24"/>
    <property type="match status" value="1"/>
</dbReference>
<evidence type="ECO:0000256" key="9">
    <source>
        <dbReference type="PROSITE-ProRule" id="PRU01357"/>
    </source>
</evidence>
<keyword evidence="1 8" id="KW-0031">Aminopeptidase</keyword>
<dbReference type="PRINTS" id="PR00599">
    <property type="entry name" value="MAPEPTIDASE"/>
</dbReference>
<evidence type="ECO:0000256" key="10">
    <source>
        <dbReference type="RuleBase" id="RU003653"/>
    </source>
</evidence>
<keyword evidence="4 8" id="KW-0479">Metal-binding</keyword>
<dbReference type="GO" id="GO:0006508">
    <property type="term" value="P:proteolysis"/>
    <property type="evidence" value="ECO:0007669"/>
    <property type="project" value="UniProtKB-KW"/>
</dbReference>
<feature type="binding site" evidence="8">
    <location>
        <position position="313"/>
    </location>
    <ligand>
        <name>Zn(2+)</name>
        <dbReference type="ChEBI" id="CHEBI:29105"/>
        <label>3</label>
    </ligand>
</feature>
<dbReference type="AlphaFoldDB" id="A0A9W4SND1"/>
<comment type="catalytic activity">
    <reaction evidence="8 10">
        <text>Release of N-terminal amino acids, preferentially methionine, from peptides and arylamides.</text>
        <dbReference type="EC" id="3.4.11.18"/>
    </reaction>
</comment>
<dbReference type="GO" id="GO:0070006">
    <property type="term" value="F:metalloaminopeptidase activity"/>
    <property type="evidence" value="ECO:0007669"/>
    <property type="project" value="UniProtKB-UniRule"/>
</dbReference>
<dbReference type="InterPro" id="IPR002467">
    <property type="entry name" value="Pept_M24A_MAP1"/>
</dbReference>
<evidence type="ECO:0000256" key="2">
    <source>
        <dbReference type="ARBA" id="ARBA00022490"/>
    </source>
</evidence>
<evidence type="ECO:0000256" key="7">
    <source>
        <dbReference type="ARBA" id="ARBA00022833"/>
    </source>
</evidence>
<keyword evidence="3 8" id="KW-0645">Protease</keyword>
<organism evidence="12 13">
    <name type="scientific">Funneliformis geosporum</name>
    <dbReference type="NCBI Taxonomy" id="1117311"/>
    <lineage>
        <taxon>Eukaryota</taxon>
        <taxon>Fungi</taxon>
        <taxon>Fungi incertae sedis</taxon>
        <taxon>Mucoromycota</taxon>
        <taxon>Glomeromycotina</taxon>
        <taxon>Glomeromycetes</taxon>
        <taxon>Glomerales</taxon>
        <taxon>Glomeraceae</taxon>
        <taxon>Funneliformis</taxon>
    </lineage>
</organism>
<evidence type="ECO:0000313" key="12">
    <source>
        <dbReference type="EMBL" id="CAI2174577.1"/>
    </source>
</evidence>
<reference evidence="12" key="1">
    <citation type="submission" date="2022-08" db="EMBL/GenBank/DDBJ databases">
        <authorList>
            <person name="Kallberg Y."/>
            <person name="Tangrot J."/>
            <person name="Rosling A."/>
        </authorList>
    </citation>
    <scope>NUCLEOTIDE SEQUENCE</scope>
    <source>
        <strain evidence="12">Wild A</strain>
    </source>
</reference>
<dbReference type="PANTHER" id="PTHR43330:SF7">
    <property type="entry name" value="METHIONINE AMINOPEPTIDASE 1"/>
    <property type="match status" value="1"/>
</dbReference>
<feature type="binding site" evidence="8">
    <location>
        <position position="197"/>
    </location>
    <ligand>
        <name>Zn(2+)</name>
        <dbReference type="ChEBI" id="CHEBI:29105"/>
        <label>3</label>
    </ligand>
</feature>
<dbReference type="InterPro" id="IPR001714">
    <property type="entry name" value="Pept_M24_MAP"/>
</dbReference>
<feature type="binding site" evidence="8">
    <location>
        <position position="180"/>
    </location>
    <ligand>
        <name>a protein</name>
        <dbReference type="ChEBI" id="CHEBI:16541"/>
    </ligand>
    <ligandPart>
        <name>N-terminal L-methionine residue</name>
        <dbReference type="ChEBI" id="CHEBI:64731"/>
    </ligandPart>
</feature>
<comment type="cofactor">
    <cofactor evidence="8">
        <name>Zn(2+)</name>
        <dbReference type="ChEBI" id="CHEBI:29105"/>
    </cofactor>
    <cofactor evidence="8">
        <name>Co(2+)</name>
        <dbReference type="ChEBI" id="CHEBI:48828"/>
    </cofactor>
    <cofactor evidence="8">
        <name>Mn(2+)</name>
        <dbReference type="ChEBI" id="CHEBI:29035"/>
    </cofactor>
    <cofactor evidence="8">
        <name>Fe(2+)</name>
        <dbReference type="ChEBI" id="CHEBI:29033"/>
    </cofactor>
    <text evidence="8">Binds 2 divalent metal cations per subunit. Has a high-affinity and a low affinity metal-binding site. The true nature of the physiological cofactor is under debate. The enzyme is active with zinc, cobalt, manganese or divalent iron ions. Has high activity with zinc; zinc cofactor is transferred into the active site region by the ZNG1 zinc chaperone.</text>
</comment>
<name>A0A9W4SND1_9GLOM</name>
<dbReference type="PANTHER" id="PTHR43330">
    <property type="entry name" value="METHIONINE AMINOPEPTIDASE"/>
    <property type="match status" value="1"/>
</dbReference>
<dbReference type="InterPro" id="IPR036005">
    <property type="entry name" value="Creatinase/aminopeptidase-like"/>
</dbReference>
<keyword evidence="13" id="KW-1185">Reference proteome</keyword>
<comment type="similarity">
    <text evidence="8 9">Belongs to the peptidase M24A family. Methionine aminopeptidase type 1 subfamily.</text>
</comment>
<sequence>MNGLQRCQGAGCTESANLQCPTCLNLKIPGSFFCSRDCFRANWSTHKHIHEKTYIPKFSYTGTLRAVYPLSPKRQVPQHIERPDYADNPSGVSKSEQVAKVNAPIKVLNEAEIEGMRKVCKLAREVLDIGAATIKPGVTTDEIDRVIHDAIIERDSYPSPLNYYEFPKSVCTSVNEVICHGIPDQRELLEGDIINLDVTLYHNGFHGDLNETYPVGNIDDESKKLIRTAKECLDKAVECVKPGFLYRNLGTVIEKHAKANSCSVVQNKAIGTMKPGQCFTIEPMINLGTWRDRHWTDNWTAVTDDGKRSAQFEHTLLVTKKGVEILTAGKNE</sequence>
<evidence type="ECO:0000259" key="11">
    <source>
        <dbReference type="PROSITE" id="PS52013"/>
    </source>
</evidence>
<dbReference type="GO" id="GO:0008270">
    <property type="term" value="F:zinc ion binding"/>
    <property type="evidence" value="ECO:0007669"/>
    <property type="project" value="UniProtKB-KW"/>
</dbReference>
<evidence type="ECO:0000256" key="8">
    <source>
        <dbReference type="HAMAP-Rule" id="MF_03174"/>
    </source>
</evidence>
<keyword evidence="2 8" id="KW-0963">Cytoplasm</keyword>
<dbReference type="Proteomes" id="UP001153678">
    <property type="component" value="Unassembled WGS sequence"/>
</dbReference>
<evidence type="ECO:0000256" key="3">
    <source>
        <dbReference type="ARBA" id="ARBA00022670"/>
    </source>
</evidence>
<feature type="binding site" evidence="8">
    <location>
        <position position="208"/>
    </location>
    <ligand>
        <name>Zn(2+)</name>
        <dbReference type="ChEBI" id="CHEBI:29105"/>
        <label>4</label>
        <note>catalytic</note>
    </ligand>
</feature>
<dbReference type="Gene3D" id="3.90.230.10">
    <property type="entry name" value="Creatinase/methionine aminopeptidase superfamily"/>
    <property type="match status" value="1"/>
</dbReference>
<evidence type="ECO:0000313" key="13">
    <source>
        <dbReference type="Proteomes" id="UP001153678"/>
    </source>
</evidence>
<protein>
    <recommendedName>
        <fullName evidence="10">Methionine aminopeptidase</fullName>
        <ecNumber evidence="10">3.4.11.18</ecNumber>
    </recommendedName>
</protein>
<comment type="subcellular location">
    <subcellularLocation>
        <location evidence="8">Cytoplasm</location>
    </subcellularLocation>
</comment>
<dbReference type="GO" id="GO:0004239">
    <property type="term" value="F:initiator methionyl aminopeptidase activity"/>
    <property type="evidence" value="ECO:0007669"/>
    <property type="project" value="UniProtKB-UniRule"/>
</dbReference>
<keyword evidence="5 9" id="KW-0863">Zinc-finger</keyword>
<comment type="caution">
    <text evidence="12">The sequence shown here is derived from an EMBL/GenBank/DDBJ whole genome shotgun (WGS) entry which is preliminary data.</text>
</comment>
<comment type="function">
    <text evidence="8 10">Cotranslationally removes the N-terminal methionine from nascent proteins. The N-terminal methionine is often cleaved when the second residue in the primary sequence is small and uncharged (Met-Ala-, Cys, Gly, Pro, Ser, Thr, or Val).</text>
</comment>
<dbReference type="InterPro" id="IPR000994">
    <property type="entry name" value="Pept_M24"/>
</dbReference>
<dbReference type="OrthoDB" id="3209743at2759"/>
<dbReference type="NCBIfam" id="TIGR00500">
    <property type="entry name" value="met_pdase_I"/>
    <property type="match status" value="1"/>
</dbReference>
<proteinExistence type="inferred from homology"/>
<dbReference type="CDD" id="cd01086">
    <property type="entry name" value="MetAP1"/>
    <property type="match status" value="1"/>
</dbReference>